<accession>A0A6A0A909</accession>
<evidence type="ECO:0000313" key="2">
    <source>
        <dbReference type="Proteomes" id="UP000485058"/>
    </source>
</evidence>
<dbReference type="EMBL" id="BLLF01004107">
    <property type="protein sequence ID" value="GFH28931.1"/>
    <property type="molecule type" value="Genomic_DNA"/>
</dbReference>
<sequence>MAHEIHAPRNARHDAAHEGGLVLMKEETRQAASAATACMLAFYQCCHSMHIHIRQPAGCSRLWRSPRLRCGRVDGCMLWPVMVLSCTLWASDGAKWSNQVAAGCKHLAAML</sequence>
<feature type="non-terminal residue" evidence="1">
    <location>
        <position position="1"/>
    </location>
</feature>
<evidence type="ECO:0000313" key="1">
    <source>
        <dbReference type="EMBL" id="GFH28931.1"/>
    </source>
</evidence>
<keyword evidence="2" id="KW-1185">Reference proteome</keyword>
<feature type="non-terminal residue" evidence="1">
    <location>
        <position position="111"/>
    </location>
</feature>
<gene>
    <name evidence="1" type="ORF">HaLaN_27501</name>
</gene>
<proteinExistence type="predicted"/>
<reference evidence="1 2" key="1">
    <citation type="submission" date="2020-02" db="EMBL/GenBank/DDBJ databases">
        <title>Draft genome sequence of Haematococcus lacustris strain NIES-144.</title>
        <authorList>
            <person name="Morimoto D."/>
            <person name="Nakagawa S."/>
            <person name="Yoshida T."/>
            <person name="Sawayama S."/>
        </authorList>
    </citation>
    <scope>NUCLEOTIDE SEQUENCE [LARGE SCALE GENOMIC DNA]</scope>
    <source>
        <strain evidence="1 2">NIES-144</strain>
    </source>
</reference>
<name>A0A6A0A909_HAELA</name>
<protein>
    <submittedName>
        <fullName evidence="1">Uncharacterized protein</fullName>
    </submittedName>
</protein>
<dbReference type="Proteomes" id="UP000485058">
    <property type="component" value="Unassembled WGS sequence"/>
</dbReference>
<comment type="caution">
    <text evidence="1">The sequence shown here is derived from an EMBL/GenBank/DDBJ whole genome shotgun (WGS) entry which is preliminary data.</text>
</comment>
<dbReference type="AlphaFoldDB" id="A0A6A0A909"/>
<organism evidence="1 2">
    <name type="scientific">Haematococcus lacustris</name>
    <name type="common">Green alga</name>
    <name type="synonym">Haematococcus pluvialis</name>
    <dbReference type="NCBI Taxonomy" id="44745"/>
    <lineage>
        <taxon>Eukaryota</taxon>
        <taxon>Viridiplantae</taxon>
        <taxon>Chlorophyta</taxon>
        <taxon>core chlorophytes</taxon>
        <taxon>Chlorophyceae</taxon>
        <taxon>CS clade</taxon>
        <taxon>Chlamydomonadales</taxon>
        <taxon>Haematococcaceae</taxon>
        <taxon>Haematococcus</taxon>
    </lineage>
</organism>